<dbReference type="GO" id="GO:0005524">
    <property type="term" value="F:ATP binding"/>
    <property type="evidence" value="ECO:0007669"/>
    <property type="project" value="UniProtKB-KW"/>
</dbReference>
<dbReference type="Pfam" id="PF00005">
    <property type="entry name" value="ABC_tran"/>
    <property type="match status" value="2"/>
</dbReference>
<dbReference type="AlphaFoldDB" id="A0A2V2F421"/>
<dbReference type="InterPro" id="IPR027417">
    <property type="entry name" value="P-loop_NTPase"/>
</dbReference>
<keyword evidence="4" id="KW-0813">Transport</keyword>
<name>A0A2V2F421_9FIRM</name>
<organism evidence="4 5">
    <name type="scientific">Dielma fastidiosa</name>
    <dbReference type="NCBI Taxonomy" id="1034346"/>
    <lineage>
        <taxon>Bacteria</taxon>
        <taxon>Bacillati</taxon>
        <taxon>Bacillota</taxon>
        <taxon>Erysipelotrichia</taxon>
        <taxon>Erysipelotrichales</taxon>
        <taxon>Erysipelotrichaceae</taxon>
        <taxon>Dielma</taxon>
    </lineage>
</organism>
<dbReference type="Gene3D" id="3.40.50.300">
    <property type="entry name" value="P-loop containing nucleotide triphosphate hydrolases"/>
    <property type="match status" value="2"/>
</dbReference>
<dbReference type="CDD" id="cd03216">
    <property type="entry name" value="ABC_Carb_Monos_I"/>
    <property type="match status" value="1"/>
</dbReference>
<dbReference type="Proteomes" id="UP000247612">
    <property type="component" value="Unassembled WGS sequence"/>
</dbReference>
<reference evidence="4 5" key="1">
    <citation type="submission" date="2018-05" db="EMBL/GenBank/DDBJ databases">
        <title>Genomic Encyclopedia of Type Strains, Phase IV (KMG-IV): sequencing the most valuable type-strain genomes for metagenomic binning, comparative biology and taxonomic classification.</title>
        <authorList>
            <person name="Goeker M."/>
        </authorList>
    </citation>
    <scope>NUCLEOTIDE SEQUENCE [LARGE SCALE GENOMIC DNA]</scope>
    <source>
        <strain evidence="4 5">JC118</strain>
    </source>
</reference>
<evidence type="ECO:0000256" key="1">
    <source>
        <dbReference type="ARBA" id="ARBA00022741"/>
    </source>
</evidence>
<feature type="domain" description="ABC transporter" evidence="3">
    <location>
        <begin position="6"/>
        <end position="242"/>
    </location>
</feature>
<proteinExistence type="predicted"/>
<protein>
    <submittedName>
        <fullName evidence="4">Simple sugar transport system ATP-binding protein</fullName>
    </submittedName>
</protein>
<dbReference type="PROSITE" id="PS50893">
    <property type="entry name" value="ABC_TRANSPORTER_2"/>
    <property type="match status" value="2"/>
</dbReference>
<keyword evidence="2 4" id="KW-0067">ATP-binding</keyword>
<sequence length="518" mass="57859">MNETILKLENITKIYSNGVVANRDINIEFRKGEIHSIVGENGAGKSTLMKIIFAIEKQTNGKIYYKGNEVHFNDSMEAIKNGIGMVHQHFMLIPSFTVAQNIVLGSEPKKGVFIDMKSAIAQTQELAKKYNFDVDVTQKVSSLTVSAKQKVEILKTLYRNAELIILDEPTAVLTPQETEALFEQLKYFKETGHTIVFISHKLNEVKQISDRITVIRNGETKGTHDAKDVTIDQLTELIIGRKLENSYDEFKKPVEDAKVILDVAGLNYAEKGVKKLQDINFSIKQGEILGIAGVQGNGQEELIQIITGLRNKQEGVIKIDGVDVGGMSIYQKRESGLSYIPEDRMRDGIAAEASIADNMISTYYERSDLSGKVFLKTKNIHNEAKRLIEKFSVKTKSENDKIDSLSGGNIQKVVVAREWNTNPHLMVAEQPTRGIDIGSANYIHHQLIDMRNNGSALLLVSADLNEVMALSDRLLVMYEGEIVAYFDSLKGITESQLGLYMLGVEHQSEEEIRGAVYE</sequence>
<keyword evidence="5" id="KW-1185">Reference proteome</keyword>
<dbReference type="GO" id="GO:0016887">
    <property type="term" value="F:ATP hydrolysis activity"/>
    <property type="evidence" value="ECO:0007669"/>
    <property type="project" value="InterPro"/>
</dbReference>
<dbReference type="InterPro" id="IPR017871">
    <property type="entry name" value="ABC_transporter-like_CS"/>
</dbReference>
<dbReference type="SUPFAM" id="SSF52540">
    <property type="entry name" value="P-loop containing nucleoside triphosphate hydrolases"/>
    <property type="match status" value="2"/>
</dbReference>
<dbReference type="STRING" id="1034346.GCA_000313565_02980"/>
<evidence type="ECO:0000259" key="3">
    <source>
        <dbReference type="PROSITE" id="PS50893"/>
    </source>
</evidence>
<dbReference type="InterPro" id="IPR003439">
    <property type="entry name" value="ABC_transporter-like_ATP-bd"/>
</dbReference>
<keyword evidence="1" id="KW-0547">Nucleotide-binding</keyword>
<dbReference type="InterPro" id="IPR050107">
    <property type="entry name" value="ABC_carbohydrate_import_ATPase"/>
</dbReference>
<evidence type="ECO:0000313" key="4">
    <source>
        <dbReference type="EMBL" id="PXX78532.1"/>
    </source>
</evidence>
<evidence type="ECO:0000256" key="2">
    <source>
        <dbReference type="ARBA" id="ARBA00022840"/>
    </source>
</evidence>
<keyword evidence="4" id="KW-0762">Sugar transport</keyword>
<dbReference type="InterPro" id="IPR003593">
    <property type="entry name" value="AAA+_ATPase"/>
</dbReference>
<feature type="domain" description="ABC transporter" evidence="3">
    <location>
        <begin position="261"/>
        <end position="504"/>
    </location>
</feature>
<dbReference type="SMART" id="SM00382">
    <property type="entry name" value="AAA"/>
    <property type="match status" value="1"/>
</dbReference>
<gene>
    <name evidence="4" type="ORF">DES51_10773</name>
</gene>
<evidence type="ECO:0000313" key="5">
    <source>
        <dbReference type="Proteomes" id="UP000247612"/>
    </source>
</evidence>
<dbReference type="CDD" id="cd03215">
    <property type="entry name" value="ABC_Carb_Monos_II"/>
    <property type="match status" value="1"/>
</dbReference>
<dbReference type="EMBL" id="QJKH01000007">
    <property type="protein sequence ID" value="PXX78532.1"/>
    <property type="molecule type" value="Genomic_DNA"/>
</dbReference>
<dbReference type="PANTHER" id="PTHR43790">
    <property type="entry name" value="CARBOHYDRATE TRANSPORT ATP-BINDING PROTEIN MG119-RELATED"/>
    <property type="match status" value="1"/>
</dbReference>
<dbReference type="OrthoDB" id="9771863at2"/>
<dbReference type="PROSITE" id="PS00211">
    <property type="entry name" value="ABC_TRANSPORTER_1"/>
    <property type="match status" value="1"/>
</dbReference>
<dbReference type="PANTHER" id="PTHR43790:SF4">
    <property type="entry name" value="GUANOSINE IMPORT ATP-BINDING PROTEIN NUPO"/>
    <property type="match status" value="1"/>
</dbReference>
<dbReference type="RefSeq" id="WP_022939256.1">
    <property type="nucleotide sequence ID" value="NZ_CABKRQ010000008.1"/>
</dbReference>
<accession>A0A2V2F421</accession>
<comment type="caution">
    <text evidence="4">The sequence shown here is derived from an EMBL/GenBank/DDBJ whole genome shotgun (WGS) entry which is preliminary data.</text>
</comment>